<evidence type="ECO:0000313" key="2">
    <source>
        <dbReference type="Proteomes" id="UP000001072"/>
    </source>
</evidence>
<name>F4R788_MELLP</name>
<evidence type="ECO:0000313" key="1">
    <source>
        <dbReference type="EMBL" id="EGG11562.1"/>
    </source>
</evidence>
<dbReference type="Proteomes" id="UP000001072">
    <property type="component" value="Unassembled WGS sequence"/>
</dbReference>
<dbReference type="KEGG" id="mlr:MELLADRAFT_102581"/>
<reference evidence="2" key="1">
    <citation type="journal article" date="2011" name="Proc. Natl. Acad. Sci. U.S.A.">
        <title>Obligate biotrophy features unraveled by the genomic analysis of rust fungi.</title>
        <authorList>
            <person name="Duplessis S."/>
            <person name="Cuomo C.A."/>
            <person name="Lin Y.-C."/>
            <person name="Aerts A."/>
            <person name="Tisserant E."/>
            <person name="Veneault-Fourrey C."/>
            <person name="Joly D.L."/>
            <person name="Hacquard S."/>
            <person name="Amselem J."/>
            <person name="Cantarel B.L."/>
            <person name="Chiu R."/>
            <person name="Coutinho P.M."/>
            <person name="Feau N."/>
            <person name="Field M."/>
            <person name="Frey P."/>
            <person name="Gelhaye E."/>
            <person name="Goldberg J."/>
            <person name="Grabherr M.G."/>
            <person name="Kodira C.D."/>
            <person name="Kohler A."/>
            <person name="Kuees U."/>
            <person name="Lindquist E.A."/>
            <person name="Lucas S.M."/>
            <person name="Mago R."/>
            <person name="Mauceli E."/>
            <person name="Morin E."/>
            <person name="Murat C."/>
            <person name="Pangilinan J.L."/>
            <person name="Park R."/>
            <person name="Pearson M."/>
            <person name="Quesneville H."/>
            <person name="Rouhier N."/>
            <person name="Sakthikumar S."/>
            <person name="Salamov A.A."/>
            <person name="Schmutz J."/>
            <person name="Selles B."/>
            <person name="Shapiro H."/>
            <person name="Tanguay P."/>
            <person name="Tuskan G.A."/>
            <person name="Henrissat B."/>
            <person name="Van de Peer Y."/>
            <person name="Rouze P."/>
            <person name="Ellis J.G."/>
            <person name="Dodds P.N."/>
            <person name="Schein J.E."/>
            <person name="Zhong S."/>
            <person name="Hamelin R.C."/>
            <person name="Grigoriev I.V."/>
            <person name="Szabo L.J."/>
            <person name="Martin F."/>
        </authorList>
    </citation>
    <scope>NUCLEOTIDE SEQUENCE [LARGE SCALE GENOMIC DNA]</scope>
    <source>
        <strain evidence="2">98AG31 / pathotype 3-4-7</strain>
    </source>
</reference>
<sequence length="288" mass="33578">MADHTSLYVYPVKSVVLPKRLHRFLSYHVADPILDATTREYHQIIEVFHPKLALPLNLGKEVVIQLFQIMVLPFLRRQKSFDKDTCVFSYISIVAHTEHEKPYPTRSLVLPQNVKKYIAIYDDPNMIFDATVKEIFTMIDVFFPQLQIPRFVNQETIRSIFDIIVLPFFHRFVDHNKDSGYIRFLTVEVLPLSRPEKGPIKAVTLPVSLHSLLVYLGPVSVLAEPTNQQIHQILHIFHPHLSEYWELNRTGKSMMPVFNLMVLPYLRHALSFNFHDNKLTYCAVDLSN</sequence>
<protein>
    <submittedName>
        <fullName evidence="1">Uncharacterized protein</fullName>
    </submittedName>
</protein>
<dbReference type="RefSeq" id="XP_007405197.1">
    <property type="nucleotide sequence ID" value="XM_007405135.1"/>
</dbReference>
<proteinExistence type="predicted"/>
<keyword evidence="2" id="KW-1185">Reference proteome</keyword>
<accession>F4R788</accession>
<dbReference type="OrthoDB" id="10336596at2759"/>
<dbReference type="HOGENOM" id="CLU_084264_0_0_1"/>
<organism evidence="2">
    <name type="scientific">Melampsora larici-populina (strain 98AG31 / pathotype 3-4-7)</name>
    <name type="common">Poplar leaf rust fungus</name>
    <dbReference type="NCBI Taxonomy" id="747676"/>
    <lineage>
        <taxon>Eukaryota</taxon>
        <taxon>Fungi</taxon>
        <taxon>Dikarya</taxon>
        <taxon>Basidiomycota</taxon>
        <taxon>Pucciniomycotina</taxon>
        <taxon>Pucciniomycetes</taxon>
        <taxon>Pucciniales</taxon>
        <taxon>Melampsoraceae</taxon>
        <taxon>Melampsora</taxon>
    </lineage>
</organism>
<dbReference type="GeneID" id="18921716"/>
<gene>
    <name evidence="1" type="ORF">MELLADRAFT_102581</name>
</gene>
<dbReference type="VEuPathDB" id="FungiDB:MELLADRAFT_102581"/>
<dbReference type="EMBL" id="GL883092">
    <property type="protein sequence ID" value="EGG11562.1"/>
    <property type="molecule type" value="Genomic_DNA"/>
</dbReference>
<dbReference type="AlphaFoldDB" id="F4R788"/>
<dbReference type="InParanoid" id="F4R788"/>